<keyword evidence="3" id="KW-1185">Reference proteome</keyword>
<organism evidence="2 3">
    <name type="scientific">Gossypium stocksii</name>
    <dbReference type="NCBI Taxonomy" id="47602"/>
    <lineage>
        <taxon>Eukaryota</taxon>
        <taxon>Viridiplantae</taxon>
        <taxon>Streptophyta</taxon>
        <taxon>Embryophyta</taxon>
        <taxon>Tracheophyta</taxon>
        <taxon>Spermatophyta</taxon>
        <taxon>Magnoliopsida</taxon>
        <taxon>eudicotyledons</taxon>
        <taxon>Gunneridae</taxon>
        <taxon>Pentapetalae</taxon>
        <taxon>rosids</taxon>
        <taxon>malvids</taxon>
        <taxon>Malvales</taxon>
        <taxon>Malvaceae</taxon>
        <taxon>Malvoideae</taxon>
        <taxon>Gossypium</taxon>
    </lineage>
</organism>
<accession>A0A9D3W9E1</accession>
<evidence type="ECO:0000313" key="3">
    <source>
        <dbReference type="Proteomes" id="UP000828251"/>
    </source>
</evidence>
<protein>
    <submittedName>
        <fullName evidence="2">Uncharacterized protein</fullName>
    </submittedName>
</protein>
<dbReference type="Proteomes" id="UP000828251">
    <property type="component" value="Unassembled WGS sequence"/>
</dbReference>
<feature type="region of interest" description="Disordered" evidence="1">
    <location>
        <begin position="58"/>
        <end position="91"/>
    </location>
</feature>
<evidence type="ECO:0000256" key="1">
    <source>
        <dbReference type="SAM" id="MobiDB-lite"/>
    </source>
</evidence>
<name>A0A9D3W9E1_9ROSI</name>
<evidence type="ECO:0000313" key="2">
    <source>
        <dbReference type="EMBL" id="KAH1114528.1"/>
    </source>
</evidence>
<dbReference type="EMBL" id="JAIQCV010000003">
    <property type="protein sequence ID" value="KAH1114528.1"/>
    <property type="molecule type" value="Genomic_DNA"/>
</dbReference>
<dbReference type="AlphaFoldDB" id="A0A9D3W9E1"/>
<reference evidence="2 3" key="1">
    <citation type="journal article" date="2021" name="Plant Biotechnol. J.">
        <title>Multi-omics assisted identification of the key and species-specific regulatory components of drought-tolerant mechanisms in Gossypium stocksii.</title>
        <authorList>
            <person name="Yu D."/>
            <person name="Ke L."/>
            <person name="Zhang D."/>
            <person name="Wu Y."/>
            <person name="Sun Y."/>
            <person name="Mei J."/>
            <person name="Sun J."/>
            <person name="Sun Y."/>
        </authorList>
    </citation>
    <scope>NUCLEOTIDE SEQUENCE [LARGE SCALE GENOMIC DNA]</scope>
    <source>
        <strain evidence="3">cv. E1</strain>
        <tissue evidence="2">Leaf</tissue>
    </source>
</reference>
<comment type="caution">
    <text evidence="2">The sequence shown here is derived from an EMBL/GenBank/DDBJ whole genome shotgun (WGS) entry which is preliminary data.</text>
</comment>
<sequence>MDQNREESREIDPGRILMLQCRYIASVEPYRHQTGVFFCGHIGYKWTDNLLLSKETDKGTSNPLIEGDNDGVDAKNDTIDKERTGGEEGDRVAKVKWAVDAVDKEESDPKPIWFNDDASDNAPDPDTLFRAYEHLIHKMNIDMLTDSGSKFSRLL</sequence>
<proteinExistence type="predicted"/>
<feature type="compositionally biased region" description="Basic and acidic residues" evidence="1">
    <location>
        <begin position="72"/>
        <end position="91"/>
    </location>
</feature>
<gene>
    <name evidence="2" type="ORF">J1N35_007906</name>
</gene>